<dbReference type="AlphaFoldDB" id="A0A1J6IZP4"/>
<dbReference type="Gramene" id="OIT04227">
    <property type="protein sequence ID" value="OIT04227"/>
    <property type="gene ID" value="A4A49_24722"/>
</dbReference>
<protein>
    <submittedName>
        <fullName evidence="1">Uncharacterized protein</fullName>
    </submittedName>
</protein>
<evidence type="ECO:0000313" key="2">
    <source>
        <dbReference type="Proteomes" id="UP000187609"/>
    </source>
</evidence>
<proteinExistence type="predicted"/>
<reference evidence="1" key="1">
    <citation type="submission" date="2016-11" db="EMBL/GenBank/DDBJ databases">
        <title>The genome of Nicotiana attenuata.</title>
        <authorList>
            <person name="Xu S."/>
            <person name="Brockmoeller T."/>
            <person name="Gaquerel E."/>
            <person name="Navarro A."/>
            <person name="Kuhl H."/>
            <person name="Gase K."/>
            <person name="Ling Z."/>
            <person name="Zhou W."/>
            <person name="Kreitzer C."/>
            <person name="Stanke M."/>
            <person name="Tang H."/>
            <person name="Lyons E."/>
            <person name="Pandey P."/>
            <person name="Pandey S.P."/>
            <person name="Timmermann B."/>
            <person name="Baldwin I.T."/>
        </authorList>
    </citation>
    <scope>NUCLEOTIDE SEQUENCE [LARGE SCALE GENOMIC DNA]</scope>
    <source>
        <strain evidence="1">UT</strain>
    </source>
</reference>
<dbReference type="EMBL" id="MJEQ01037185">
    <property type="protein sequence ID" value="OIT04227.1"/>
    <property type="molecule type" value="Genomic_DNA"/>
</dbReference>
<evidence type="ECO:0000313" key="1">
    <source>
        <dbReference type="EMBL" id="OIT04227.1"/>
    </source>
</evidence>
<dbReference type="OMA" id="RNNIICY"/>
<dbReference type="Proteomes" id="UP000187609">
    <property type="component" value="Unassembled WGS sequence"/>
</dbReference>
<name>A0A1J6IZP4_NICAT</name>
<gene>
    <name evidence="1" type="ORF">A4A49_24722</name>
</gene>
<comment type="caution">
    <text evidence="1">The sequence shown here is derived from an EMBL/GenBank/DDBJ whole genome shotgun (WGS) entry which is preliminary data.</text>
</comment>
<keyword evidence="2" id="KW-1185">Reference proteome</keyword>
<sequence length="148" mass="16982">MSKIKLRRRELYKQLPVDKKELLLSQRRLKELESNKQHVLIDYTEEESLFQAGANLRKQRTLTINEPSSVGNKVDISAFDGEAIDSKKEKNVTGYLSVFELGSTSGVPCEGHDAEPSADKNKGFPQFLSYKDIHFYSFYRNNIICYLS</sequence>
<organism evidence="1 2">
    <name type="scientific">Nicotiana attenuata</name>
    <name type="common">Coyote tobacco</name>
    <dbReference type="NCBI Taxonomy" id="49451"/>
    <lineage>
        <taxon>Eukaryota</taxon>
        <taxon>Viridiplantae</taxon>
        <taxon>Streptophyta</taxon>
        <taxon>Embryophyta</taxon>
        <taxon>Tracheophyta</taxon>
        <taxon>Spermatophyta</taxon>
        <taxon>Magnoliopsida</taxon>
        <taxon>eudicotyledons</taxon>
        <taxon>Gunneridae</taxon>
        <taxon>Pentapetalae</taxon>
        <taxon>asterids</taxon>
        <taxon>lamiids</taxon>
        <taxon>Solanales</taxon>
        <taxon>Solanaceae</taxon>
        <taxon>Nicotianoideae</taxon>
        <taxon>Nicotianeae</taxon>
        <taxon>Nicotiana</taxon>
    </lineage>
</organism>
<accession>A0A1J6IZP4</accession>
<dbReference type="SMR" id="A0A1J6IZP4"/>